<dbReference type="FunFam" id="2.60.40.10:FF:000328">
    <property type="entry name" value="CLUMA_CG000981, isoform A"/>
    <property type="match status" value="1"/>
</dbReference>
<keyword evidence="2" id="KW-1003">Cell membrane</keyword>
<dbReference type="CTD" id="8231716"/>
<dbReference type="InterPro" id="IPR013098">
    <property type="entry name" value="Ig_I-set"/>
</dbReference>
<gene>
    <name evidence="11" type="primary">8231716</name>
    <name evidence="10" type="ORF">Phum_PHUM522020</name>
</gene>
<evidence type="ECO:0000256" key="7">
    <source>
        <dbReference type="ARBA" id="ARBA00023180"/>
    </source>
</evidence>
<comment type="subcellular location">
    <subcellularLocation>
        <location evidence="1">Cell membrane</location>
    </subcellularLocation>
</comment>
<dbReference type="VEuPathDB" id="VectorBase:PHUM522020"/>
<organism>
    <name type="scientific">Pediculus humanus subsp. corporis</name>
    <name type="common">Body louse</name>
    <dbReference type="NCBI Taxonomy" id="121224"/>
    <lineage>
        <taxon>Eukaryota</taxon>
        <taxon>Metazoa</taxon>
        <taxon>Ecdysozoa</taxon>
        <taxon>Arthropoda</taxon>
        <taxon>Hexapoda</taxon>
        <taxon>Insecta</taxon>
        <taxon>Pterygota</taxon>
        <taxon>Neoptera</taxon>
        <taxon>Paraneoptera</taxon>
        <taxon>Psocodea</taxon>
        <taxon>Troctomorpha</taxon>
        <taxon>Phthiraptera</taxon>
        <taxon>Anoplura</taxon>
        <taxon>Pediculidae</taxon>
        <taxon>Pediculus</taxon>
    </lineage>
</organism>
<dbReference type="InterPro" id="IPR007110">
    <property type="entry name" value="Ig-like_dom"/>
</dbReference>
<dbReference type="EMBL" id="AAZO01006339">
    <property type="status" value="NOT_ANNOTATED_CDS"/>
    <property type="molecule type" value="Genomic_DNA"/>
</dbReference>
<dbReference type="InterPro" id="IPR051170">
    <property type="entry name" value="Neural/epithelial_adhesion"/>
</dbReference>
<keyword evidence="5" id="KW-0472">Membrane</keyword>
<reference evidence="10" key="1">
    <citation type="submission" date="2007-04" db="EMBL/GenBank/DDBJ databases">
        <title>Annotation of Pediculus humanus corporis strain USDA.</title>
        <authorList>
            <person name="Kirkness E."/>
            <person name="Hannick L."/>
            <person name="Hass B."/>
            <person name="Bruggner R."/>
            <person name="Lawson D."/>
            <person name="Bidwell S."/>
            <person name="Joardar V."/>
            <person name="Caler E."/>
            <person name="Walenz B."/>
            <person name="Inman J."/>
            <person name="Schobel S."/>
            <person name="Galinsky K."/>
            <person name="Amedeo P."/>
            <person name="Strausberg R."/>
        </authorList>
    </citation>
    <scope>NUCLEOTIDE SEQUENCE</scope>
    <source>
        <strain evidence="10">USDA</strain>
    </source>
</reference>
<dbReference type="PROSITE" id="PS50835">
    <property type="entry name" value="IG_LIKE"/>
    <property type="match status" value="3"/>
</dbReference>
<protein>
    <submittedName>
        <fullName evidence="10">Lachesin, putative</fullName>
    </submittedName>
</protein>
<keyword evidence="6" id="KW-1015">Disulfide bond</keyword>
<name>E0VYZ0_PEDHC</name>
<evidence type="ECO:0000256" key="5">
    <source>
        <dbReference type="ARBA" id="ARBA00023136"/>
    </source>
</evidence>
<evidence type="ECO:0000313" key="11">
    <source>
        <dbReference type="EnsemblMetazoa" id="PHUM522020-PA"/>
    </source>
</evidence>
<evidence type="ECO:0000256" key="8">
    <source>
        <dbReference type="ARBA" id="ARBA00023319"/>
    </source>
</evidence>
<evidence type="ECO:0000256" key="4">
    <source>
        <dbReference type="ARBA" id="ARBA00022737"/>
    </source>
</evidence>
<evidence type="ECO:0000256" key="1">
    <source>
        <dbReference type="ARBA" id="ARBA00004236"/>
    </source>
</evidence>
<dbReference type="SUPFAM" id="SSF48726">
    <property type="entry name" value="Immunoglobulin"/>
    <property type="match status" value="3"/>
</dbReference>
<dbReference type="SMART" id="SM00408">
    <property type="entry name" value="IGc2"/>
    <property type="match status" value="3"/>
</dbReference>
<dbReference type="OMA" id="KFLGNHQ"/>
<dbReference type="EnsemblMetazoa" id="PHUM522020-RA">
    <property type="protein sequence ID" value="PHUM522020-PA"/>
    <property type="gene ID" value="PHUM522020"/>
</dbReference>
<evidence type="ECO:0000313" key="12">
    <source>
        <dbReference type="Proteomes" id="UP000009046"/>
    </source>
</evidence>
<dbReference type="InterPro" id="IPR036179">
    <property type="entry name" value="Ig-like_dom_sf"/>
</dbReference>
<proteinExistence type="predicted"/>
<reference evidence="10" key="2">
    <citation type="submission" date="2007-04" db="EMBL/GenBank/DDBJ databases">
        <title>The genome of the human body louse.</title>
        <authorList>
            <consortium name="The Human Body Louse Genome Consortium"/>
            <person name="Kirkness E."/>
            <person name="Walenz B."/>
            <person name="Hass B."/>
            <person name="Bruggner R."/>
            <person name="Strausberg R."/>
        </authorList>
    </citation>
    <scope>NUCLEOTIDE SEQUENCE</scope>
    <source>
        <strain evidence="10">USDA</strain>
    </source>
</reference>
<keyword evidence="4" id="KW-0677">Repeat</keyword>
<evidence type="ECO:0000256" key="2">
    <source>
        <dbReference type="ARBA" id="ARBA00022475"/>
    </source>
</evidence>
<keyword evidence="3" id="KW-0732">Signal</keyword>
<dbReference type="InterPro" id="IPR013783">
    <property type="entry name" value="Ig-like_fold"/>
</dbReference>
<dbReference type="KEGG" id="phu:Phum_PHUM522020"/>
<dbReference type="HOGENOM" id="CLU_027228_1_0_1"/>
<reference evidence="11" key="3">
    <citation type="submission" date="2021-02" db="UniProtKB">
        <authorList>
            <consortium name="EnsemblMetazoa"/>
        </authorList>
    </citation>
    <scope>IDENTIFICATION</scope>
    <source>
        <strain evidence="11">USDA</strain>
    </source>
</reference>
<dbReference type="EMBL" id="DS235848">
    <property type="protein sequence ID" value="EEB18596.1"/>
    <property type="molecule type" value="Genomic_DNA"/>
</dbReference>
<dbReference type="GO" id="GO:0043005">
    <property type="term" value="C:neuron projection"/>
    <property type="evidence" value="ECO:0007669"/>
    <property type="project" value="TreeGrafter"/>
</dbReference>
<dbReference type="FunCoup" id="E0VYZ0">
    <property type="interactions" value="225"/>
</dbReference>
<keyword evidence="8" id="KW-0393">Immunoglobulin domain</keyword>
<evidence type="ECO:0000256" key="3">
    <source>
        <dbReference type="ARBA" id="ARBA00022729"/>
    </source>
</evidence>
<evidence type="ECO:0000259" key="9">
    <source>
        <dbReference type="PROSITE" id="PS50835"/>
    </source>
</evidence>
<dbReference type="Proteomes" id="UP000009046">
    <property type="component" value="Unassembled WGS sequence"/>
</dbReference>
<dbReference type="Pfam" id="PF07679">
    <property type="entry name" value="I-set"/>
    <property type="match status" value="2"/>
</dbReference>
<dbReference type="InParanoid" id="E0VYZ0"/>
<dbReference type="InterPro" id="IPR003598">
    <property type="entry name" value="Ig_sub2"/>
</dbReference>
<keyword evidence="12" id="KW-1185">Reference proteome</keyword>
<dbReference type="GO" id="GO:0005886">
    <property type="term" value="C:plasma membrane"/>
    <property type="evidence" value="ECO:0007669"/>
    <property type="project" value="UniProtKB-SubCell"/>
</dbReference>
<dbReference type="eggNOG" id="KOG3510">
    <property type="taxonomic scope" value="Eukaryota"/>
</dbReference>
<dbReference type="OrthoDB" id="10012075at2759"/>
<dbReference type="PANTHER" id="PTHR12231:SF105">
    <property type="entry name" value="LACHESIN-LIKE PROTEIN"/>
    <property type="match status" value="1"/>
</dbReference>
<sequence>MVFVMPFHPSSNSINVFLCVSNVQTGSQNAVTSDLDPDFTNAITNVTVPIGREAILSCSVSNLGHFKVGWLKAEDQTILTLHNKVVTHNSRISVTHDNANTWQLRIRQVKESDRGCYMCQINTNKMKKQLGCVDVHVPPDIIDEETSSDVTVREGENATLICRAKGHPVPRIIWKREDGDHLLFKSGPREIIKVDSHLSDTYSLTKVSRTQMGAYLCIASNDVPPAVSKRVVLNINFAPSIKIPNQLLGAPLGTNVLLECHVEAFPNTINYWMKNRGEMLLNGKKHIIEEEKNLYKVHLKLTVSDFNKNDLGTYMCVSTNSLGRADGTIRLYEIKVPTKIPTTTTTTTSTTEISYTYTAVGAIEGTTIEKIVEIKRKFIQSPTTLASLGSLKEEGTIGRSSSTLEKDYNEKIIFLSISVDRVREYTSGTIFF</sequence>
<dbReference type="AlphaFoldDB" id="E0VYZ0"/>
<keyword evidence="7" id="KW-0325">Glycoprotein</keyword>
<dbReference type="PANTHER" id="PTHR12231">
    <property type="entry name" value="CTX-RELATED TYPE I TRANSMEMBRANE PROTEIN"/>
    <property type="match status" value="1"/>
</dbReference>
<evidence type="ECO:0000313" key="10">
    <source>
        <dbReference type="EMBL" id="EEB18596.1"/>
    </source>
</evidence>
<dbReference type="EMBL" id="AAZO01006338">
    <property type="status" value="NOT_ANNOTATED_CDS"/>
    <property type="molecule type" value="Genomic_DNA"/>
</dbReference>
<dbReference type="Pfam" id="PF13927">
    <property type="entry name" value="Ig_3"/>
    <property type="match status" value="1"/>
</dbReference>
<evidence type="ECO:0000256" key="6">
    <source>
        <dbReference type="ARBA" id="ARBA00023157"/>
    </source>
</evidence>
<dbReference type="SMART" id="SM00409">
    <property type="entry name" value="IG"/>
    <property type="match status" value="3"/>
</dbReference>
<dbReference type="STRING" id="121224.E0VYZ0"/>
<feature type="domain" description="Ig-like" evidence="9">
    <location>
        <begin position="37"/>
        <end position="131"/>
    </location>
</feature>
<feature type="domain" description="Ig-like" evidence="9">
    <location>
        <begin position="239"/>
        <end position="330"/>
    </location>
</feature>
<accession>E0VYZ0</accession>
<feature type="domain" description="Ig-like" evidence="9">
    <location>
        <begin position="139"/>
        <end position="228"/>
    </location>
</feature>
<dbReference type="RefSeq" id="XP_002431334.1">
    <property type="nucleotide sequence ID" value="XM_002431289.1"/>
</dbReference>
<dbReference type="Gene3D" id="2.60.40.10">
    <property type="entry name" value="Immunoglobulins"/>
    <property type="match status" value="3"/>
</dbReference>
<dbReference type="GeneID" id="8231716"/>
<dbReference type="InterPro" id="IPR003599">
    <property type="entry name" value="Ig_sub"/>
</dbReference>